<proteinExistence type="predicted"/>
<comment type="caution">
    <text evidence="1">The sequence shown here is derived from an EMBL/GenBank/DDBJ whole genome shotgun (WGS) entry which is preliminary data.</text>
</comment>
<sequence>MPRATTMKFTMFWASVNRSNQLVLVISGLSLHSETLAPLPVPFRTSTRPAACAASSASASCSLAPLPSSVSPAAPCAAASPVAQCVAASPAAPSVGAHSSFLRRPQLPLPVLASPFVL</sequence>
<accession>A0A8J5SYS7</accession>
<organism evidence="1 2">
    <name type="scientific">Zizania palustris</name>
    <name type="common">Northern wild rice</name>
    <dbReference type="NCBI Taxonomy" id="103762"/>
    <lineage>
        <taxon>Eukaryota</taxon>
        <taxon>Viridiplantae</taxon>
        <taxon>Streptophyta</taxon>
        <taxon>Embryophyta</taxon>
        <taxon>Tracheophyta</taxon>
        <taxon>Spermatophyta</taxon>
        <taxon>Magnoliopsida</taxon>
        <taxon>Liliopsida</taxon>
        <taxon>Poales</taxon>
        <taxon>Poaceae</taxon>
        <taxon>BOP clade</taxon>
        <taxon>Oryzoideae</taxon>
        <taxon>Oryzeae</taxon>
        <taxon>Zizaniinae</taxon>
        <taxon>Zizania</taxon>
    </lineage>
</organism>
<dbReference type="Proteomes" id="UP000729402">
    <property type="component" value="Unassembled WGS sequence"/>
</dbReference>
<reference evidence="1" key="2">
    <citation type="submission" date="2021-02" db="EMBL/GenBank/DDBJ databases">
        <authorList>
            <person name="Kimball J.A."/>
            <person name="Haas M.W."/>
            <person name="Macchietto M."/>
            <person name="Kono T."/>
            <person name="Duquette J."/>
            <person name="Shao M."/>
        </authorList>
    </citation>
    <scope>NUCLEOTIDE SEQUENCE</scope>
    <source>
        <tissue evidence="1">Fresh leaf tissue</tissue>
    </source>
</reference>
<protein>
    <submittedName>
        <fullName evidence="1">Uncharacterized protein</fullName>
    </submittedName>
</protein>
<name>A0A8J5SYS7_ZIZPA</name>
<dbReference type="AlphaFoldDB" id="A0A8J5SYS7"/>
<evidence type="ECO:0000313" key="2">
    <source>
        <dbReference type="Proteomes" id="UP000729402"/>
    </source>
</evidence>
<reference evidence="1" key="1">
    <citation type="journal article" date="2021" name="bioRxiv">
        <title>Whole Genome Assembly and Annotation of Northern Wild Rice, Zizania palustris L., Supports a Whole Genome Duplication in the Zizania Genus.</title>
        <authorList>
            <person name="Haas M."/>
            <person name="Kono T."/>
            <person name="Macchietto M."/>
            <person name="Millas R."/>
            <person name="McGilp L."/>
            <person name="Shao M."/>
            <person name="Duquette J."/>
            <person name="Hirsch C.N."/>
            <person name="Kimball J."/>
        </authorList>
    </citation>
    <scope>NUCLEOTIDE SEQUENCE</scope>
    <source>
        <tissue evidence="1">Fresh leaf tissue</tissue>
    </source>
</reference>
<evidence type="ECO:0000313" key="1">
    <source>
        <dbReference type="EMBL" id="KAG8083570.1"/>
    </source>
</evidence>
<dbReference type="EMBL" id="JAAALK010000085">
    <property type="protein sequence ID" value="KAG8083570.1"/>
    <property type="molecule type" value="Genomic_DNA"/>
</dbReference>
<gene>
    <name evidence="1" type="ORF">GUJ93_ZPchr0015g6650</name>
</gene>
<keyword evidence="2" id="KW-1185">Reference proteome</keyword>